<name>A0A377Q5Z9_9NEIS</name>
<evidence type="ECO:0000256" key="3">
    <source>
        <dbReference type="ARBA" id="ARBA00022448"/>
    </source>
</evidence>
<evidence type="ECO:0000313" key="15">
    <source>
        <dbReference type="Proteomes" id="UP000295794"/>
    </source>
</evidence>
<dbReference type="AlphaFoldDB" id="A0A377Q5Z9"/>
<organism evidence="12 14">
    <name type="scientific">Iodobacter fluviatilis</name>
    <dbReference type="NCBI Taxonomy" id="537"/>
    <lineage>
        <taxon>Bacteria</taxon>
        <taxon>Pseudomonadati</taxon>
        <taxon>Pseudomonadota</taxon>
        <taxon>Betaproteobacteria</taxon>
        <taxon>Neisseriales</taxon>
        <taxon>Chitinibacteraceae</taxon>
        <taxon>Iodobacter</taxon>
    </lineage>
</organism>
<evidence type="ECO:0000256" key="5">
    <source>
        <dbReference type="ARBA" id="ARBA00022927"/>
    </source>
</evidence>
<keyword evidence="10" id="KW-0812">Transmembrane</keyword>
<dbReference type="PANTHER" id="PTHR30046:SF3">
    <property type="entry name" value="SECRETION SYSTEM APPARATUS LIPOPROTEIN SSAJ"/>
    <property type="match status" value="1"/>
</dbReference>
<keyword evidence="10" id="KW-1133">Transmembrane helix</keyword>
<dbReference type="Proteomes" id="UP000295794">
    <property type="component" value="Unassembled WGS sequence"/>
</dbReference>
<evidence type="ECO:0000256" key="4">
    <source>
        <dbReference type="ARBA" id="ARBA00022729"/>
    </source>
</evidence>
<keyword evidence="9 10" id="KW-0449">Lipoprotein</keyword>
<evidence type="ECO:0000256" key="7">
    <source>
        <dbReference type="ARBA" id="ARBA00023139"/>
    </source>
</evidence>
<keyword evidence="8 10" id="KW-0998">Cell outer membrane</keyword>
<dbReference type="PANTHER" id="PTHR30046">
    <property type="entry name" value="FLAGELLAR M-RING PROTEIN"/>
    <property type="match status" value="1"/>
</dbReference>
<reference evidence="12 14" key="1">
    <citation type="submission" date="2018-06" db="EMBL/GenBank/DDBJ databases">
        <authorList>
            <consortium name="Pathogen Informatics"/>
            <person name="Doyle S."/>
        </authorList>
    </citation>
    <scope>NUCLEOTIDE SEQUENCE [LARGE SCALE GENOMIC DNA]</scope>
    <source>
        <strain evidence="12 14">NCTC11159</strain>
    </source>
</reference>
<feature type="transmembrane region" description="Helical" evidence="10">
    <location>
        <begin position="207"/>
        <end position="229"/>
    </location>
</feature>
<sequence length="243" mass="27029">MFNCLRACLLACCVLLAGCEQELLKSLDQRQANEVLAVLQQANIAANKKDAGKLGYAIWVDEKDFSAAVDLLKTRDLPSRARIEISQLFPAESLVSSPRAEKARLYSAIEQRLEQSLLTMPEIVSARLHLSYDVEGADTRKQAGGVHLSALVIYQNDVNESLLINEIKRFLKNSFQTVNYDDISVVLAKKPLAQHSSPLVKTALSPWLLGGLCVLFLGLISVVLTLCWIKFGRRLYQSKREAQ</sequence>
<dbReference type="PRINTS" id="PR01338">
    <property type="entry name" value="TYPE3OMKPROT"/>
</dbReference>
<dbReference type="RefSeq" id="WP_115226553.1">
    <property type="nucleotide sequence ID" value="NZ_CAWOLO010000030.1"/>
</dbReference>
<dbReference type="PROSITE" id="PS51257">
    <property type="entry name" value="PROKAR_LIPOPROTEIN"/>
    <property type="match status" value="1"/>
</dbReference>
<dbReference type="NCBIfam" id="TIGR02544">
    <property type="entry name" value="III_secr_YscJ"/>
    <property type="match status" value="1"/>
</dbReference>
<keyword evidence="4 10" id="KW-0732">Signal</keyword>
<dbReference type="GO" id="GO:0009279">
    <property type="term" value="C:cell outer membrane"/>
    <property type="evidence" value="ECO:0007669"/>
    <property type="project" value="UniProtKB-SubCell"/>
</dbReference>
<accession>A0A377Q5Z9</accession>
<keyword evidence="7 10" id="KW-0564">Palmitate</keyword>
<feature type="domain" description="Flagellar M-ring N-terminal" evidence="11">
    <location>
        <begin position="21"/>
        <end position="186"/>
    </location>
</feature>
<dbReference type="InterPro" id="IPR043427">
    <property type="entry name" value="YscJ/FliF"/>
</dbReference>
<dbReference type="EMBL" id="UGHR01000001">
    <property type="protein sequence ID" value="STQ90188.1"/>
    <property type="molecule type" value="Genomic_DNA"/>
</dbReference>
<evidence type="ECO:0000256" key="6">
    <source>
        <dbReference type="ARBA" id="ARBA00023136"/>
    </source>
</evidence>
<protein>
    <recommendedName>
        <fullName evidence="10">Lipoprotein</fullName>
    </recommendedName>
</protein>
<evidence type="ECO:0000313" key="12">
    <source>
        <dbReference type="EMBL" id="STQ90188.1"/>
    </source>
</evidence>
<dbReference type="OrthoDB" id="115186at2"/>
<keyword evidence="5" id="KW-0653">Protein transport</keyword>
<evidence type="ECO:0000256" key="10">
    <source>
        <dbReference type="RuleBase" id="RU364102"/>
    </source>
</evidence>
<dbReference type="EMBL" id="SMBT01000030">
    <property type="protein sequence ID" value="TCU80273.1"/>
    <property type="molecule type" value="Genomic_DNA"/>
</dbReference>
<comment type="subcellular location">
    <subcellularLocation>
        <location evidence="1">Cell outer membrane</location>
        <topology evidence="1">Lipid-anchor</topology>
    </subcellularLocation>
</comment>
<evidence type="ECO:0000259" key="11">
    <source>
        <dbReference type="Pfam" id="PF01514"/>
    </source>
</evidence>
<reference evidence="13 15" key="2">
    <citation type="submission" date="2019-03" db="EMBL/GenBank/DDBJ databases">
        <title>Genomic Encyclopedia of Type Strains, Phase IV (KMG-IV): sequencing the most valuable type-strain genomes for metagenomic binning, comparative biology and taxonomic classification.</title>
        <authorList>
            <person name="Goeker M."/>
        </authorList>
    </citation>
    <scope>NUCLEOTIDE SEQUENCE [LARGE SCALE GENOMIC DNA]</scope>
    <source>
        <strain evidence="13 15">DSM 3764</strain>
    </source>
</reference>
<dbReference type="Gene3D" id="3.30.70.1530">
    <property type="entry name" value="Hypothetical protein rpa1041"/>
    <property type="match status" value="1"/>
</dbReference>
<dbReference type="Pfam" id="PF01514">
    <property type="entry name" value="YscJ_FliF"/>
    <property type="match status" value="1"/>
</dbReference>
<evidence type="ECO:0000313" key="13">
    <source>
        <dbReference type="EMBL" id="TCU80273.1"/>
    </source>
</evidence>
<dbReference type="InterPro" id="IPR003282">
    <property type="entry name" value="T3SS_SctJ"/>
</dbReference>
<evidence type="ECO:0000256" key="1">
    <source>
        <dbReference type="ARBA" id="ARBA00004459"/>
    </source>
</evidence>
<evidence type="ECO:0000256" key="8">
    <source>
        <dbReference type="ARBA" id="ARBA00023237"/>
    </source>
</evidence>
<gene>
    <name evidence="12" type="primary">prgK_1</name>
    <name evidence="13" type="ORF">EV682_13012</name>
    <name evidence="12" type="ORF">NCTC11159_01251</name>
</gene>
<proteinExistence type="inferred from homology"/>
<dbReference type="InterPro" id="IPR045851">
    <property type="entry name" value="AMP-bd_C_sf"/>
</dbReference>
<dbReference type="Proteomes" id="UP000255108">
    <property type="component" value="Unassembled WGS sequence"/>
</dbReference>
<comment type="similarity">
    <text evidence="2 10">Belongs to the YscJ lipoprotein family.</text>
</comment>
<evidence type="ECO:0000256" key="9">
    <source>
        <dbReference type="ARBA" id="ARBA00023288"/>
    </source>
</evidence>
<dbReference type="GO" id="GO:0009306">
    <property type="term" value="P:protein secretion"/>
    <property type="evidence" value="ECO:0007669"/>
    <property type="project" value="InterPro"/>
</dbReference>
<keyword evidence="3" id="KW-0813">Transport</keyword>
<dbReference type="Gene3D" id="3.30.300.30">
    <property type="match status" value="1"/>
</dbReference>
<dbReference type="InterPro" id="IPR006182">
    <property type="entry name" value="FliF_N_dom"/>
</dbReference>
<evidence type="ECO:0000256" key="2">
    <source>
        <dbReference type="ARBA" id="ARBA00009509"/>
    </source>
</evidence>
<evidence type="ECO:0000313" key="14">
    <source>
        <dbReference type="Proteomes" id="UP000255108"/>
    </source>
</evidence>
<keyword evidence="15" id="KW-1185">Reference proteome</keyword>
<keyword evidence="6 10" id="KW-0472">Membrane</keyword>
<dbReference type="NCBIfam" id="NF011852">
    <property type="entry name" value="PRK15324.1"/>
    <property type="match status" value="1"/>
</dbReference>